<dbReference type="Proteomes" id="UP000612055">
    <property type="component" value="Unassembled WGS sequence"/>
</dbReference>
<feature type="region of interest" description="Disordered" evidence="1">
    <location>
        <begin position="55"/>
        <end position="76"/>
    </location>
</feature>
<gene>
    <name evidence="2" type="ORF">HYH03_009774</name>
</gene>
<evidence type="ECO:0000256" key="1">
    <source>
        <dbReference type="SAM" id="MobiDB-lite"/>
    </source>
</evidence>
<reference evidence="2" key="1">
    <citation type="journal article" date="2020" name="bioRxiv">
        <title>Comparative genomics of Chlamydomonas.</title>
        <authorList>
            <person name="Craig R.J."/>
            <person name="Hasan A.R."/>
            <person name="Ness R.W."/>
            <person name="Keightley P.D."/>
        </authorList>
    </citation>
    <scope>NUCLEOTIDE SEQUENCE</scope>
    <source>
        <strain evidence="2">CCAP 11/70</strain>
    </source>
</reference>
<feature type="compositionally biased region" description="Gly residues" evidence="1">
    <location>
        <begin position="61"/>
        <end position="75"/>
    </location>
</feature>
<keyword evidence="3" id="KW-1185">Reference proteome</keyword>
<dbReference type="EMBL" id="JAEHOE010000048">
    <property type="protein sequence ID" value="KAG2492045.1"/>
    <property type="molecule type" value="Genomic_DNA"/>
</dbReference>
<proteinExistence type="predicted"/>
<protein>
    <submittedName>
        <fullName evidence="2">Uncharacterized protein</fullName>
    </submittedName>
</protein>
<dbReference type="OrthoDB" id="547130at2759"/>
<dbReference type="AlphaFoldDB" id="A0A835XY45"/>
<evidence type="ECO:0000313" key="3">
    <source>
        <dbReference type="Proteomes" id="UP000612055"/>
    </source>
</evidence>
<comment type="caution">
    <text evidence="2">The sequence shown here is derived from an EMBL/GenBank/DDBJ whole genome shotgun (WGS) entry which is preliminary data.</text>
</comment>
<organism evidence="2 3">
    <name type="scientific">Edaphochlamys debaryana</name>
    <dbReference type="NCBI Taxonomy" id="47281"/>
    <lineage>
        <taxon>Eukaryota</taxon>
        <taxon>Viridiplantae</taxon>
        <taxon>Chlorophyta</taxon>
        <taxon>core chlorophytes</taxon>
        <taxon>Chlorophyceae</taxon>
        <taxon>CS clade</taxon>
        <taxon>Chlamydomonadales</taxon>
        <taxon>Chlamydomonadales incertae sedis</taxon>
        <taxon>Edaphochlamys</taxon>
    </lineage>
</organism>
<sequence length="229" mass="24967">MPEGEPARYTIKLMRPMAAVTEFGGSVRAKRVNLEALPADYDFGLGISAGAPDAERAGADGASGSGGAAAGGQQAGGNELPMQVRLKLALEVCKHFMESLNDDLYRSAATEGIFGVRMEATSPYGDLRGMTMGQLVFNAWRWYFEDRMQELDEEDDGALDRAYKRAHKESVGDLVRALLAGTLPGWYEGQLRRLEAEGRPSGYSHEILRRGCGAIPWDRVMHDRLAGRA</sequence>
<evidence type="ECO:0000313" key="2">
    <source>
        <dbReference type="EMBL" id="KAG2492045.1"/>
    </source>
</evidence>
<accession>A0A835XY45</accession>
<name>A0A835XY45_9CHLO</name>